<reference evidence="2" key="1">
    <citation type="submission" date="2019-05" db="EMBL/GenBank/DDBJ databases">
        <authorList>
            <person name="Naeem R."/>
            <person name="Antony C."/>
            <person name="Guan Q."/>
        </authorList>
    </citation>
    <scope>NUCLEOTIDE SEQUENCE</scope>
    <source>
        <strain evidence="2">3</strain>
    </source>
</reference>
<protein>
    <submittedName>
        <fullName evidence="2">Uncharacterized protein</fullName>
    </submittedName>
</protein>
<organism evidence="2">
    <name type="scientific">Mycobacterium kansasii</name>
    <dbReference type="NCBI Taxonomy" id="1768"/>
    <lineage>
        <taxon>Bacteria</taxon>
        <taxon>Bacillati</taxon>
        <taxon>Actinomycetota</taxon>
        <taxon>Actinomycetes</taxon>
        <taxon>Mycobacteriales</taxon>
        <taxon>Mycobacteriaceae</taxon>
        <taxon>Mycobacterium</taxon>
    </lineage>
</organism>
<feature type="compositionally biased region" description="Polar residues" evidence="1">
    <location>
        <begin position="44"/>
        <end position="55"/>
    </location>
</feature>
<dbReference type="AlphaFoldDB" id="A0A653F736"/>
<proteinExistence type="predicted"/>
<sequence length="72" mass="7588">MHTTNAFIAESPRTYLVAVRIAFIAAAPPMKLTTTREIARDRPSSLTTATSTPGATNPVLVPHTNSPISSAP</sequence>
<feature type="compositionally biased region" description="Polar residues" evidence="1">
    <location>
        <begin position="63"/>
        <end position="72"/>
    </location>
</feature>
<accession>A0A653F736</accession>
<feature type="region of interest" description="Disordered" evidence="1">
    <location>
        <begin position="35"/>
        <end position="72"/>
    </location>
</feature>
<gene>
    <name evidence="2" type="ORF">BIN_B_04656</name>
</gene>
<dbReference type="EMBL" id="LR589377">
    <property type="protein sequence ID" value="VTP04816.1"/>
    <property type="molecule type" value="Genomic_DNA"/>
</dbReference>
<evidence type="ECO:0000313" key="2">
    <source>
        <dbReference type="EMBL" id="VTP04816.1"/>
    </source>
</evidence>
<name>A0A653F736_MYCKA</name>
<evidence type="ECO:0000256" key="1">
    <source>
        <dbReference type="SAM" id="MobiDB-lite"/>
    </source>
</evidence>